<name>A0AAW0BD60_9AGAR</name>
<feature type="region of interest" description="Disordered" evidence="1">
    <location>
        <begin position="1"/>
        <end position="40"/>
    </location>
</feature>
<evidence type="ECO:0000313" key="4">
    <source>
        <dbReference type="Proteomes" id="UP001383192"/>
    </source>
</evidence>
<dbReference type="AlphaFoldDB" id="A0AAW0BD60"/>
<feature type="compositionally biased region" description="Polar residues" evidence="1">
    <location>
        <begin position="67"/>
        <end position="76"/>
    </location>
</feature>
<feature type="compositionally biased region" description="Low complexity" evidence="1">
    <location>
        <begin position="18"/>
        <end position="29"/>
    </location>
</feature>
<keyword evidence="2" id="KW-0812">Transmembrane</keyword>
<evidence type="ECO:0000256" key="1">
    <source>
        <dbReference type="SAM" id="MobiDB-lite"/>
    </source>
</evidence>
<gene>
    <name evidence="3" type="ORF">VNI00_016683</name>
</gene>
<proteinExistence type="predicted"/>
<evidence type="ECO:0000313" key="3">
    <source>
        <dbReference type="EMBL" id="KAK7023532.1"/>
    </source>
</evidence>
<keyword evidence="2" id="KW-1133">Transmembrane helix</keyword>
<feature type="compositionally biased region" description="Polar residues" evidence="1">
    <location>
        <begin position="30"/>
        <end position="40"/>
    </location>
</feature>
<feature type="transmembrane region" description="Helical" evidence="2">
    <location>
        <begin position="86"/>
        <end position="108"/>
    </location>
</feature>
<reference evidence="3 4" key="1">
    <citation type="submission" date="2024-01" db="EMBL/GenBank/DDBJ databases">
        <title>A draft genome for a cacao thread blight-causing isolate of Paramarasmius palmivorus.</title>
        <authorList>
            <person name="Baruah I.K."/>
            <person name="Bukari Y."/>
            <person name="Amoako-Attah I."/>
            <person name="Meinhardt L.W."/>
            <person name="Bailey B.A."/>
            <person name="Cohen S.P."/>
        </authorList>
    </citation>
    <scope>NUCLEOTIDE SEQUENCE [LARGE SCALE GENOMIC DNA]</scope>
    <source>
        <strain evidence="3 4">GH-12</strain>
    </source>
</reference>
<organism evidence="3 4">
    <name type="scientific">Paramarasmius palmivorus</name>
    <dbReference type="NCBI Taxonomy" id="297713"/>
    <lineage>
        <taxon>Eukaryota</taxon>
        <taxon>Fungi</taxon>
        <taxon>Dikarya</taxon>
        <taxon>Basidiomycota</taxon>
        <taxon>Agaricomycotina</taxon>
        <taxon>Agaricomycetes</taxon>
        <taxon>Agaricomycetidae</taxon>
        <taxon>Agaricales</taxon>
        <taxon>Marasmiineae</taxon>
        <taxon>Marasmiaceae</taxon>
        <taxon>Paramarasmius</taxon>
    </lineage>
</organism>
<feature type="compositionally biased region" description="Gly residues" evidence="1">
    <location>
        <begin position="1"/>
        <end position="17"/>
    </location>
</feature>
<feature type="region of interest" description="Disordered" evidence="1">
    <location>
        <begin position="52"/>
        <end position="78"/>
    </location>
</feature>
<sequence>MVGNFGGGVDVSVGGPGSDPSPTGESTTPNRHSQSSSLSALNTAQIAATVTVFGGGGGDRNPAGGTTAPNEYSKSSPRPALNTAQIAGTIVGIIVVILAILVTVYIIIRRRKRREISSPDPVITPYRYRTTRNVRGRNKQVLGRPGHQEHARRTERQVVYLNDSGWRPLQSRPNSEDGVAVMPPRYDAAV</sequence>
<dbReference type="EMBL" id="JAYKXP010000137">
    <property type="protein sequence ID" value="KAK7023532.1"/>
    <property type="molecule type" value="Genomic_DNA"/>
</dbReference>
<keyword evidence="4" id="KW-1185">Reference proteome</keyword>
<dbReference type="Proteomes" id="UP001383192">
    <property type="component" value="Unassembled WGS sequence"/>
</dbReference>
<accession>A0AAW0BD60</accession>
<evidence type="ECO:0000256" key="2">
    <source>
        <dbReference type="SAM" id="Phobius"/>
    </source>
</evidence>
<protein>
    <submittedName>
        <fullName evidence="3">Uncharacterized protein</fullName>
    </submittedName>
</protein>
<comment type="caution">
    <text evidence="3">The sequence shown here is derived from an EMBL/GenBank/DDBJ whole genome shotgun (WGS) entry which is preliminary data.</text>
</comment>
<feature type="region of interest" description="Disordered" evidence="1">
    <location>
        <begin position="171"/>
        <end position="190"/>
    </location>
</feature>
<keyword evidence="2" id="KW-0472">Membrane</keyword>